<protein>
    <submittedName>
        <fullName evidence="1">Uncharacterized protein</fullName>
    </submittedName>
</protein>
<name>A0A2P2PGS4_RHIMU</name>
<accession>A0A2P2PGS4</accession>
<dbReference type="EMBL" id="GGEC01073459">
    <property type="protein sequence ID" value="MBX53943.1"/>
    <property type="molecule type" value="Transcribed_RNA"/>
</dbReference>
<dbReference type="AlphaFoldDB" id="A0A2P2PGS4"/>
<proteinExistence type="predicted"/>
<organism evidence="1">
    <name type="scientific">Rhizophora mucronata</name>
    <name type="common">Asiatic mangrove</name>
    <dbReference type="NCBI Taxonomy" id="61149"/>
    <lineage>
        <taxon>Eukaryota</taxon>
        <taxon>Viridiplantae</taxon>
        <taxon>Streptophyta</taxon>
        <taxon>Embryophyta</taxon>
        <taxon>Tracheophyta</taxon>
        <taxon>Spermatophyta</taxon>
        <taxon>Magnoliopsida</taxon>
        <taxon>eudicotyledons</taxon>
        <taxon>Gunneridae</taxon>
        <taxon>Pentapetalae</taxon>
        <taxon>rosids</taxon>
        <taxon>fabids</taxon>
        <taxon>Malpighiales</taxon>
        <taxon>Rhizophoraceae</taxon>
        <taxon>Rhizophora</taxon>
    </lineage>
</organism>
<reference evidence="1" key="1">
    <citation type="submission" date="2018-02" db="EMBL/GenBank/DDBJ databases">
        <title>Rhizophora mucronata_Transcriptome.</title>
        <authorList>
            <person name="Meera S.P."/>
            <person name="Sreeshan A."/>
            <person name="Augustine A."/>
        </authorList>
    </citation>
    <scope>NUCLEOTIDE SEQUENCE</scope>
    <source>
        <tissue evidence="1">Leaf</tissue>
    </source>
</reference>
<sequence length="27" mass="3055">MFSPLNSLLDCLFKLPQLASFLAPIKF</sequence>
<evidence type="ECO:0000313" key="1">
    <source>
        <dbReference type="EMBL" id="MBX53943.1"/>
    </source>
</evidence>